<organism evidence="1 2">
    <name type="scientific">Shinella pollutisoli</name>
    <dbReference type="NCBI Taxonomy" id="2250594"/>
    <lineage>
        <taxon>Bacteria</taxon>
        <taxon>Pseudomonadati</taxon>
        <taxon>Pseudomonadota</taxon>
        <taxon>Alphaproteobacteria</taxon>
        <taxon>Hyphomicrobiales</taxon>
        <taxon>Rhizobiaceae</taxon>
        <taxon>Shinella</taxon>
    </lineage>
</organism>
<protein>
    <submittedName>
        <fullName evidence="1">DUF2934 domain-containing protein</fullName>
    </submittedName>
</protein>
<proteinExistence type="predicted"/>
<keyword evidence="2" id="KW-1185">Reference proteome</keyword>
<comment type="caution">
    <text evidence="1">The sequence shown here is derived from an EMBL/GenBank/DDBJ whole genome shotgun (WGS) entry which is preliminary data.</text>
</comment>
<dbReference type="RefSeq" id="WP_257311368.1">
    <property type="nucleotide sequence ID" value="NZ_JANFDG010000001.1"/>
</dbReference>
<gene>
    <name evidence="1" type="ORF">ACFOHH_09260</name>
</gene>
<name>A0ABV7DFA7_9HYPH</name>
<dbReference type="EMBL" id="JBHRSP010000015">
    <property type="protein sequence ID" value="MFC3073288.1"/>
    <property type="molecule type" value="Genomic_DNA"/>
</dbReference>
<sequence length="77" mass="8701">MADFYDMVRTEAYLIWEAEGRPDGQHDRHWLAALERVRERTAPKAGAPVIPLPLKRVVLSARARRRPQAAAPLRASA</sequence>
<accession>A0ABV7DFA7</accession>
<dbReference type="Proteomes" id="UP001595377">
    <property type="component" value="Unassembled WGS sequence"/>
</dbReference>
<evidence type="ECO:0000313" key="1">
    <source>
        <dbReference type="EMBL" id="MFC3073288.1"/>
    </source>
</evidence>
<reference evidence="2" key="1">
    <citation type="journal article" date="2019" name="Int. J. Syst. Evol. Microbiol.">
        <title>The Global Catalogue of Microorganisms (GCM) 10K type strain sequencing project: providing services to taxonomists for standard genome sequencing and annotation.</title>
        <authorList>
            <consortium name="The Broad Institute Genomics Platform"/>
            <consortium name="The Broad Institute Genome Sequencing Center for Infectious Disease"/>
            <person name="Wu L."/>
            <person name="Ma J."/>
        </authorList>
    </citation>
    <scope>NUCLEOTIDE SEQUENCE [LARGE SCALE GENOMIC DNA]</scope>
    <source>
        <strain evidence="2">KCTC 52677</strain>
    </source>
</reference>
<dbReference type="InterPro" id="IPR021327">
    <property type="entry name" value="DUF2934"/>
</dbReference>
<evidence type="ECO:0000313" key="2">
    <source>
        <dbReference type="Proteomes" id="UP001595377"/>
    </source>
</evidence>
<dbReference type="Pfam" id="PF11154">
    <property type="entry name" value="DUF2934"/>
    <property type="match status" value="1"/>
</dbReference>